<organism evidence="2 3">
    <name type="scientific">Lactobacillus selangorensis</name>
    <dbReference type="NCBI Taxonomy" id="81857"/>
    <lineage>
        <taxon>Bacteria</taxon>
        <taxon>Bacillati</taxon>
        <taxon>Bacillota</taxon>
        <taxon>Bacilli</taxon>
        <taxon>Lactobacillales</taxon>
        <taxon>Lactobacillaceae</taxon>
        <taxon>Lactobacillus</taxon>
    </lineage>
</organism>
<evidence type="ECO:0000313" key="2">
    <source>
        <dbReference type="EMBL" id="KRN31397.1"/>
    </source>
</evidence>
<sequence length="58" mass="6881">MAMTEAQKRAQKKYKEKTKGKQRYWNLKSSAKGFIKIATKDDLNDILKMVKEKLRSFE</sequence>
<protein>
    <submittedName>
        <fullName evidence="2">Uncharacterized protein</fullName>
    </submittedName>
</protein>
<gene>
    <name evidence="1" type="ORF">IV38_GL000125</name>
    <name evidence="2" type="ORF">IV40_GL001393</name>
</gene>
<dbReference type="RefSeq" id="WP_156404251.1">
    <property type="nucleotide sequence ID" value="NZ_JQAT01000001.1"/>
</dbReference>
<dbReference type="EMBL" id="JQAZ01000004">
    <property type="protein sequence ID" value="KRN31397.1"/>
    <property type="molecule type" value="Genomic_DNA"/>
</dbReference>
<accession>A0A0R2FYN1</accession>
<dbReference type="EMBL" id="JQAT01000001">
    <property type="protein sequence ID" value="KRN29245.1"/>
    <property type="molecule type" value="Genomic_DNA"/>
</dbReference>
<evidence type="ECO:0000313" key="4">
    <source>
        <dbReference type="Proteomes" id="UP000051751"/>
    </source>
</evidence>
<comment type="caution">
    <text evidence="2">The sequence shown here is derived from an EMBL/GenBank/DDBJ whole genome shotgun (WGS) entry which is preliminary data.</text>
</comment>
<evidence type="ECO:0000313" key="3">
    <source>
        <dbReference type="Proteomes" id="UP000051645"/>
    </source>
</evidence>
<dbReference type="Proteomes" id="UP000051645">
    <property type="component" value="Unassembled WGS sequence"/>
</dbReference>
<evidence type="ECO:0000313" key="1">
    <source>
        <dbReference type="EMBL" id="KRN29245.1"/>
    </source>
</evidence>
<reference evidence="3 4" key="1">
    <citation type="journal article" date="2015" name="Genome Announc.">
        <title>Expanding the biotechnology potential of lactobacilli through comparative genomics of 213 strains and associated genera.</title>
        <authorList>
            <person name="Sun Z."/>
            <person name="Harris H.M."/>
            <person name="McCann A."/>
            <person name="Guo C."/>
            <person name="Argimon S."/>
            <person name="Zhang W."/>
            <person name="Yang X."/>
            <person name="Jeffery I.B."/>
            <person name="Cooney J.C."/>
            <person name="Kagawa T.F."/>
            <person name="Liu W."/>
            <person name="Song Y."/>
            <person name="Salvetti E."/>
            <person name="Wrobel A."/>
            <person name="Rasinkangas P."/>
            <person name="Parkhill J."/>
            <person name="Rea M.C."/>
            <person name="O'Sullivan O."/>
            <person name="Ritari J."/>
            <person name="Douillard F.P."/>
            <person name="Paul Ross R."/>
            <person name="Yang R."/>
            <person name="Briner A.E."/>
            <person name="Felis G.E."/>
            <person name="de Vos W.M."/>
            <person name="Barrangou R."/>
            <person name="Klaenhammer T.R."/>
            <person name="Caufield P.W."/>
            <person name="Cui Y."/>
            <person name="Zhang H."/>
            <person name="O'Toole P.W."/>
        </authorList>
    </citation>
    <scope>NUCLEOTIDE SEQUENCE [LARGE SCALE GENOMIC DNA]</scope>
    <source>
        <strain evidence="1 4">ATCC BAA-66</strain>
        <strain evidence="2 3">DSM 13344</strain>
    </source>
</reference>
<dbReference type="PATRIC" id="fig|81857.3.peg.130"/>
<name>A0A0R2FYN1_9LACO</name>
<dbReference type="Proteomes" id="UP000051751">
    <property type="component" value="Unassembled WGS sequence"/>
</dbReference>
<keyword evidence="3" id="KW-1185">Reference proteome</keyword>
<dbReference type="STRING" id="81857.IV38_GL000125"/>
<dbReference type="AlphaFoldDB" id="A0A0R2FYN1"/>
<proteinExistence type="predicted"/>